<keyword evidence="3" id="KW-1185">Reference proteome</keyword>
<proteinExistence type="predicted"/>
<sequence length="82" mass="8871">MTRTVSLETGSRSSSVSSTSSTSSVSSAAQLFSAVMSKFSLSSIPTPQTEEASAFQVSGLSFKETQKRAKSAQRHRSRRWVH</sequence>
<protein>
    <submittedName>
        <fullName evidence="2">Uncharacterized protein</fullName>
    </submittedName>
</protein>
<comment type="caution">
    <text evidence="2">The sequence shown here is derived from an EMBL/GenBank/DDBJ whole genome shotgun (WGS) entry which is preliminary data.</text>
</comment>
<gene>
    <name evidence="2" type="ORF">BCR33DRAFT_715910</name>
</gene>
<accession>A0A1Y2CFN3</accession>
<evidence type="ECO:0000313" key="3">
    <source>
        <dbReference type="Proteomes" id="UP000193642"/>
    </source>
</evidence>
<dbReference type="EMBL" id="MCGO01000018">
    <property type="protein sequence ID" value="ORY45878.1"/>
    <property type="molecule type" value="Genomic_DNA"/>
</dbReference>
<dbReference type="AlphaFoldDB" id="A0A1Y2CFN3"/>
<feature type="region of interest" description="Disordered" evidence="1">
    <location>
        <begin position="1"/>
        <end position="24"/>
    </location>
</feature>
<organism evidence="2 3">
    <name type="scientific">Rhizoclosmatium globosum</name>
    <dbReference type="NCBI Taxonomy" id="329046"/>
    <lineage>
        <taxon>Eukaryota</taxon>
        <taxon>Fungi</taxon>
        <taxon>Fungi incertae sedis</taxon>
        <taxon>Chytridiomycota</taxon>
        <taxon>Chytridiomycota incertae sedis</taxon>
        <taxon>Chytridiomycetes</taxon>
        <taxon>Chytridiales</taxon>
        <taxon>Chytriomycetaceae</taxon>
        <taxon>Rhizoclosmatium</taxon>
    </lineage>
</organism>
<evidence type="ECO:0000256" key="1">
    <source>
        <dbReference type="SAM" id="MobiDB-lite"/>
    </source>
</evidence>
<dbReference type="OrthoDB" id="10363119at2759"/>
<name>A0A1Y2CFN3_9FUNG</name>
<reference evidence="2 3" key="1">
    <citation type="submission" date="2016-07" db="EMBL/GenBank/DDBJ databases">
        <title>Pervasive Adenine N6-methylation of Active Genes in Fungi.</title>
        <authorList>
            <consortium name="DOE Joint Genome Institute"/>
            <person name="Mondo S.J."/>
            <person name="Dannebaum R.O."/>
            <person name="Kuo R.C."/>
            <person name="Labutti K."/>
            <person name="Haridas S."/>
            <person name="Kuo A."/>
            <person name="Salamov A."/>
            <person name="Ahrendt S.R."/>
            <person name="Lipzen A."/>
            <person name="Sullivan W."/>
            <person name="Andreopoulos W.B."/>
            <person name="Clum A."/>
            <person name="Lindquist E."/>
            <person name="Daum C."/>
            <person name="Ramamoorthy G.K."/>
            <person name="Gryganskyi A."/>
            <person name="Culley D."/>
            <person name="Magnuson J.K."/>
            <person name="James T.Y."/>
            <person name="O'Malley M.A."/>
            <person name="Stajich J.E."/>
            <person name="Spatafora J.W."/>
            <person name="Visel A."/>
            <person name="Grigoriev I.V."/>
        </authorList>
    </citation>
    <scope>NUCLEOTIDE SEQUENCE [LARGE SCALE GENOMIC DNA]</scope>
    <source>
        <strain evidence="2 3">JEL800</strain>
    </source>
</reference>
<dbReference type="Proteomes" id="UP000193642">
    <property type="component" value="Unassembled WGS sequence"/>
</dbReference>
<evidence type="ECO:0000313" key="2">
    <source>
        <dbReference type="EMBL" id="ORY45878.1"/>
    </source>
</evidence>